<evidence type="ECO:0000256" key="7">
    <source>
        <dbReference type="SAM" id="MobiDB-lite"/>
    </source>
</evidence>
<feature type="compositionally biased region" description="Low complexity" evidence="7">
    <location>
        <begin position="1"/>
        <end position="14"/>
    </location>
</feature>
<dbReference type="CDD" id="cd05799">
    <property type="entry name" value="PGM2"/>
    <property type="match status" value="1"/>
</dbReference>
<accession>A0ABR8WWK7</accession>
<dbReference type="Gene3D" id="3.40.120.10">
    <property type="entry name" value="Alpha-D-Glucose-1,6-Bisphosphate, subunit A, domain 3"/>
    <property type="match status" value="3"/>
</dbReference>
<dbReference type="InterPro" id="IPR016055">
    <property type="entry name" value="A-D-PHexomutase_a/b/a-I/II/III"/>
</dbReference>
<keyword evidence="3" id="KW-0597">Phosphoprotein</keyword>
<dbReference type="InterPro" id="IPR036900">
    <property type="entry name" value="A-D-PHexomutase_C_sf"/>
</dbReference>
<evidence type="ECO:0000256" key="4">
    <source>
        <dbReference type="ARBA" id="ARBA00022723"/>
    </source>
</evidence>
<dbReference type="InterPro" id="IPR005844">
    <property type="entry name" value="A-D-PHexomutase_a/b/a-I"/>
</dbReference>
<dbReference type="Proteomes" id="UP000651517">
    <property type="component" value="Unassembled WGS sequence"/>
</dbReference>
<keyword evidence="4" id="KW-0479">Metal-binding</keyword>
<dbReference type="Pfam" id="PF02880">
    <property type="entry name" value="PGM_PMM_III"/>
    <property type="match status" value="1"/>
</dbReference>
<evidence type="ECO:0000259" key="9">
    <source>
        <dbReference type="Pfam" id="PF02878"/>
    </source>
</evidence>
<evidence type="ECO:0000259" key="11">
    <source>
        <dbReference type="Pfam" id="PF02880"/>
    </source>
</evidence>
<gene>
    <name evidence="12" type="ORF">H9634_10725</name>
</gene>
<dbReference type="Pfam" id="PF02878">
    <property type="entry name" value="PGM_PMM_I"/>
    <property type="match status" value="1"/>
</dbReference>
<dbReference type="PANTHER" id="PTHR45745">
    <property type="entry name" value="PHOSPHOMANNOMUTASE 45A"/>
    <property type="match status" value="1"/>
</dbReference>
<evidence type="ECO:0000256" key="3">
    <source>
        <dbReference type="ARBA" id="ARBA00022553"/>
    </source>
</evidence>
<organism evidence="12 13">
    <name type="scientific">Brevibacterium gallinarum</name>
    <dbReference type="NCBI Taxonomy" id="2762220"/>
    <lineage>
        <taxon>Bacteria</taxon>
        <taxon>Bacillati</taxon>
        <taxon>Actinomycetota</taxon>
        <taxon>Actinomycetes</taxon>
        <taxon>Micrococcales</taxon>
        <taxon>Brevibacteriaceae</taxon>
        <taxon>Brevibacterium</taxon>
    </lineage>
</organism>
<evidence type="ECO:0000259" key="8">
    <source>
        <dbReference type="Pfam" id="PF00408"/>
    </source>
</evidence>
<evidence type="ECO:0000313" key="13">
    <source>
        <dbReference type="Proteomes" id="UP000651517"/>
    </source>
</evidence>
<protein>
    <submittedName>
        <fullName evidence="12">Phospho-sugar mutase</fullName>
    </submittedName>
</protein>
<comment type="caution">
    <text evidence="12">The sequence shown here is derived from an EMBL/GenBank/DDBJ whole genome shotgun (WGS) entry which is preliminary data.</text>
</comment>
<comment type="cofactor">
    <cofactor evidence="1">
        <name>Mg(2+)</name>
        <dbReference type="ChEBI" id="CHEBI:18420"/>
    </cofactor>
</comment>
<feature type="region of interest" description="Disordered" evidence="7">
    <location>
        <begin position="1"/>
        <end position="28"/>
    </location>
</feature>
<dbReference type="PANTHER" id="PTHR45745:SF1">
    <property type="entry name" value="PHOSPHOGLUCOMUTASE 2B-RELATED"/>
    <property type="match status" value="1"/>
</dbReference>
<dbReference type="PROSITE" id="PS00710">
    <property type="entry name" value="PGM_PMM"/>
    <property type="match status" value="1"/>
</dbReference>
<name>A0ABR8WWK7_9MICO</name>
<dbReference type="Pfam" id="PF00408">
    <property type="entry name" value="PGM_PMM_IV"/>
    <property type="match status" value="1"/>
</dbReference>
<proteinExistence type="inferred from homology"/>
<feature type="domain" description="Alpha-D-phosphohexomutase C-terminal" evidence="8">
    <location>
        <begin position="553"/>
        <end position="593"/>
    </location>
</feature>
<keyword evidence="13" id="KW-1185">Reference proteome</keyword>
<dbReference type="SUPFAM" id="SSF53738">
    <property type="entry name" value="Phosphoglucomutase, first 3 domains"/>
    <property type="match status" value="3"/>
</dbReference>
<dbReference type="InterPro" id="IPR005846">
    <property type="entry name" value="A-D-PHexomutase_a/b/a-III"/>
</dbReference>
<sequence>MSTDQPPQSAEPAQPAQPPQPPAPTVFTEGFDADIVKSWIADDPDEQTRTELTALLQAAIGSDGSAADPAAVAELEDRFAAPLTFGTAGLRGALGGGPNRMNRAVVIRAAAGLAGFLRETLGEGFRVVIGCDARYGSADFACDTAAVVTAAGGQALLLPDKLPTPVLAFALGHLDADAGVMVTASHNPPQDNGYKVYLGARPLQVVLQRQGDAQAAAAAEAGAGAQIVPPFDDLIAAHIAGIATVAGTPRAESGWETVGEQIVEDYLSSIDALGQRLGAVRTAPLRIVITSLHGVGGATMRAALERAGFDDVHAVAAQEQPDPDFPTVTFPNPEEDGALDAAVALADEVGADLIIANDPDADRMSAAVPVRPAAGAESGTGGWRQLTGDEVGLLLGEHIAACSRQDAVLANSIVSSRALAAAAKSHGLEHAATLTGFKWISRVPGVAFGYEEALGYCVDPQVVRDKDGISAGVVFASLVSALAEQGRSVDDELERIRTRDGAFVTQPLTFRLTDTSLIGEAMARLRAAAPAQLAGYDVTDVIDLAEGSAQLPPTDGIMLLTAAGDRVIIRPSGTEPKLKCYLEAVGEVTQIEAARARLEQMRADLTLFFGL</sequence>
<dbReference type="InterPro" id="IPR005841">
    <property type="entry name" value="Alpha-D-phosphohexomutase_SF"/>
</dbReference>
<dbReference type="RefSeq" id="WP_191726645.1">
    <property type="nucleotide sequence ID" value="NZ_JACSPY010000010.1"/>
</dbReference>
<dbReference type="SUPFAM" id="SSF55957">
    <property type="entry name" value="Phosphoglucomutase, C-terminal domain"/>
    <property type="match status" value="1"/>
</dbReference>
<feature type="compositionally biased region" description="Pro residues" evidence="7">
    <location>
        <begin position="15"/>
        <end position="24"/>
    </location>
</feature>
<keyword evidence="6" id="KW-0413">Isomerase</keyword>
<dbReference type="InterPro" id="IPR005843">
    <property type="entry name" value="A-D-PHexomutase_C"/>
</dbReference>
<evidence type="ECO:0000256" key="2">
    <source>
        <dbReference type="ARBA" id="ARBA00010231"/>
    </source>
</evidence>
<evidence type="ECO:0000256" key="6">
    <source>
        <dbReference type="ARBA" id="ARBA00023235"/>
    </source>
</evidence>
<reference evidence="12 13" key="1">
    <citation type="submission" date="2020-08" db="EMBL/GenBank/DDBJ databases">
        <title>A Genomic Blueprint of the Chicken Gut Microbiome.</title>
        <authorList>
            <person name="Gilroy R."/>
            <person name="Ravi A."/>
            <person name="Getino M."/>
            <person name="Pursley I."/>
            <person name="Horton D.L."/>
            <person name="Alikhan N.-F."/>
            <person name="Baker D."/>
            <person name="Gharbi K."/>
            <person name="Hall N."/>
            <person name="Watson M."/>
            <person name="Adriaenssens E.M."/>
            <person name="Foster-Nyarko E."/>
            <person name="Jarju S."/>
            <person name="Secka A."/>
            <person name="Antonio M."/>
            <person name="Oren A."/>
            <person name="Chaudhuri R."/>
            <person name="La Ragione R.M."/>
            <person name="Hildebrand F."/>
            <person name="Pallen M.J."/>
        </authorList>
    </citation>
    <scope>NUCLEOTIDE SEQUENCE [LARGE SCALE GENOMIC DNA]</scope>
    <source>
        <strain evidence="12 13">Re57</strain>
    </source>
</reference>
<feature type="domain" description="Alpha-D-phosphohexomutase alpha/beta/alpha" evidence="11">
    <location>
        <begin position="388"/>
        <end position="494"/>
    </location>
</feature>
<feature type="domain" description="Alpha-D-phosphohexomutase alpha/beta/alpha" evidence="9">
    <location>
        <begin position="84"/>
        <end position="198"/>
    </location>
</feature>
<evidence type="ECO:0000259" key="10">
    <source>
        <dbReference type="Pfam" id="PF02879"/>
    </source>
</evidence>
<dbReference type="InterPro" id="IPR016066">
    <property type="entry name" value="A-D-PHexomutase_CS"/>
</dbReference>
<dbReference type="InterPro" id="IPR005845">
    <property type="entry name" value="A-D-PHexomutase_a/b/a-II"/>
</dbReference>
<comment type="similarity">
    <text evidence="2">Belongs to the phosphohexose mutase family.</text>
</comment>
<feature type="domain" description="Alpha-D-phosphohexomutase alpha/beta/alpha" evidence="10">
    <location>
        <begin position="267"/>
        <end position="367"/>
    </location>
</feature>
<dbReference type="PRINTS" id="PR00509">
    <property type="entry name" value="PGMPMM"/>
</dbReference>
<dbReference type="Pfam" id="PF02879">
    <property type="entry name" value="PGM_PMM_II"/>
    <property type="match status" value="1"/>
</dbReference>
<evidence type="ECO:0000313" key="12">
    <source>
        <dbReference type="EMBL" id="MBD8021252.1"/>
    </source>
</evidence>
<evidence type="ECO:0000256" key="1">
    <source>
        <dbReference type="ARBA" id="ARBA00001946"/>
    </source>
</evidence>
<dbReference type="EMBL" id="JACSPY010000010">
    <property type="protein sequence ID" value="MBD8021252.1"/>
    <property type="molecule type" value="Genomic_DNA"/>
</dbReference>
<dbReference type="Gene3D" id="3.30.310.50">
    <property type="entry name" value="Alpha-D-phosphohexomutase, C-terminal domain"/>
    <property type="match status" value="1"/>
</dbReference>
<keyword evidence="5" id="KW-0460">Magnesium</keyword>
<evidence type="ECO:0000256" key="5">
    <source>
        <dbReference type="ARBA" id="ARBA00022842"/>
    </source>
</evidence>